<reference evidence="2 3" key="1">
    <citation type="submission" date="2013-07" db="EMBL/GenBank/DDBJ databases">
        <title>Comparative Genomic and Metabolomic Analysis of Twelve Strains of Pseudoalteromonas luteoviolacea.</title>
        <authorList>
            <person name="Vynne N.G."/>
            <person name="Mansson M."/>
            <person name="Gram L."/>
        </authorList>
    </citation>
    <scope>NUCLEOTIDE SEQUENCE [LARGE SCALE GENOMIC DNA]</scope>
    <source>
        <strain evidence="2 3">CPMOR-1</strain>
    </source>
</reference>
<sequence>MNKAKRVELLRLFSAASRFESRLKTKSREDTESFIIKNYHWLFLVSPFAVSVILAFIANSGGGDNHLRAAALILLLVVYFAAVIQPFLMIWIHRRDFINSVRSPMSLLMKNIERSTLVDSRLLSRLRDLPIDTLDIILLELRSEKEFFEKRIALVVGSIEKVGLIPGIFAVLVALSNVKADKFLWLDALAYSVLFLYGFGVVAHHLAMRLERYSKVVELVLESKKPKN</sequence>
<comment type="caution">
    <text evidence="2">The sequence shown here is derived from an EMBL/GenBank/DDBJ whole genome shotgun (WGS) entry which is preliminary data.</text>
</comment>
<accession>A0A167LUV9</accession>
<feature type="transmembrane region" description="Helical" evidence="1">
    <location>
        <begin position="38"/>
        <end position="58"/>
    </location>
</feature>
<dbReference type="AlphaFoldDB" id="A0A167LUV9"/>
<keyword evidence="1" id="KW-1133">Transmembrane helix</keyword>
<evidence type="ECO:0000256" key="1">
    <source>
        <dbReference type="SAM" id="Phobius"/>
    </source>
</evidence>
<feature type="transmembrane region" description="Helical" evidence="1">
    <location>
        <begin position="70"/>
        <end position="92"/>
    </location>
</feature>
<dbReference type="RefSeq" id="WP_063367274.1">
    <property type="nucleotide sequence ID" value="NZ_AUYC01000018.1"/>
</dbReference>
<organism evidence="2 3">
    <name type="scientific">Pseudoalteromonas luteoviolacea CPMOR-1</name>
    <dbReference type="NCBI Taxonomy" id="1365248"/>
    <lineage>
        <taxon>Bacteria</taxon>
        <taxon>Pseudomonadati</taxon>
        <taxon>Pseudomonadota</taxon>
        <taxon>Gammaproteobacteria</taxon>
        <taxon>Alteromonadales</taxon>
        <taxon>Pseudoalteromonadaceae</taxon>
        <taxon>Pseudoalteromonas</taxon>
    </lineage>
</organism>
<evidence type="ECO:0000313" key="2">
    <source>
        <dbReference type="EMBL" id="KZN65259.1"/>
    </source>
</evidence>
<proteinExistence type="predicted"/>
<feature type="transmembrane region" description="Helical" evidence="1">
    <location>
        <begin position="188"/>
        <end position="207"/>
    </location>
</feature>
<keyword evidence="1" id="KW-0812">Transmembrane</keyword>
<dbReference type="PATRIC" id="fig|1365248.3.peg.1456"/>
<evidence type="ECO:0000313" key="3">
    <source>
        <dbReference type="Proteomes" id="UP000076486"/>
    </source>
</evidence>
<protein>
    <submittedName>
        <fullName evidence="2">Uncharacterized protein</fullName>
    </submittedName>
</protein>
<keyword evidence="1" id="KW-0472">Membrane</keyword>
<dbReference type="Proteomes" id="UP000076486">
    <property type="component" value="Unassembled WGS sequence"/>
</dbReference>
<feature type="transmembrane region" description="Helical" evidence="1">
    <location>
        <begin position="152"/>
        <end position="176"/>
    </location>
</feature>
<name>A0A167LUV9_9GAMM</name>
<dbReference type="EMBL" id="AUYC01000018">
    <property type="protein sequence ID" value="KZN65259.1"/>
    <property type="molecule type" value="Genomic_DNA"/>
</dbReference>
<gene>
    <name evidence="2" type="ORF">N473_01405</name>
</gene>